<dbReference type="GO" id="GO:0003676">
    <property type="term" value="F:nucleic acid binding"/>
    <property type="evidence" value="ECO:0007669"/>
    <property type="project" value="InterPro"/>
</dbReference>
<dbReference type="AlphaFoldDB" id="X1C119"/>
<accession>X1C119</accession>
<dbReference type="Gene3D" id="3.30.420.10">
    <property type="entry name" value="Ribonuclease H-like superfamily/Ribonuclease H"/>
    <property type="match status" value="1"/>
</dbReference>
<organism evidence="1">
    <name type="scientific">marine sediment metagenome</name>
    <dbReference type="NCBI Taxonomy" id="412755"/>
    <lineage>
        <taxon>unclassified sequences</taxon>
        <taxon>metagenomes</taxon>
        <taxon>ecological metagenomes</taxon>
    </lineage>
</organism>
<gene>
    <name evidence="1" type="ORF">S01H4_45772</name>
</gene>
<protein>
    <submittedName>
        <fullName evidence="1">Uncharacterized protein</fullName>
    </submittedName>
</protein>
<proteinExistence type="predicted"/>
<comment type="caution">
    <text evidence="1">The sequence shown here is derived from an EMBL/GenBank/DDBJ whole genome shotgun (WGS) entry which is preliminary data.</text>
</comment>
<name>X1C119_9ZZZZ</name>
<dbReference type="EMBL" id="BART01025515">
    <property type="protein sequence ID" value="GAH01811.1"/>
    <property type="molecule type" value="Genomic_DNA"/>
</dbReference>
<feature type="non-terminal residue" evidence="1">
    <location>
        <position position="134"/>
    </location>
</feature>
<sequence length="134" mass="15484">MNILALDCGTNTGWASEVDGRIESGVQDFSLKRGESKGIRFLRFNTWLKIMLELTKPHIVVYEMAHLRGGHATEILVGMTTRIEEFCESKNIEWLLANPDKRKKNYRRFIVNWLTRTQDKGGSEKIRRHPAGRP</sequence>
<dbReference type="InterPro" id="IPR036397">
    <property type="entry name" value="RNaseH_sf"/>
</dbReference>
<reference evidence="1" key="1">
    <citation type="journal article" date="2014" name="Front. Microbiol.">
        <title>High frequency of phylogenetically diverse reductive dehalogenase-homologous genes in deep subseafloor sedimentary metagenomes.</title>
        <authorList>
            <person name="Kawai M."/>
            <person name="Futagami T."/>
            <person name="Toyoda A."/>
            <person name="Takaki Y."/>
            <person name="Nishi S."/>
            <person name="Hori S."/>
            <person name="Arai W."/>
            <person name="Tsubouchi T."/>
            <person name="Morono Y."/>
            <person name="Uchiyama I."/>
            <person name="Ito T."/>
            <person name="Fujiyama A."/>
            <person name="Inagaki F."/>
            <person name="Takami H."/>
        </authorList>
    </citation>
    <scope>NUCLEOTIDE SEQUENCE</scope>
    <source>
        <strain evidence="1">Expedition CK06-06</strain>
    </source>
</reference>
<evidence type="ECO:0000313" key="1">
    <source>
        <dbReference type="EMBL" id="GAH01811.1"/>
    </source>
</evidence>